<evidence type="ECO:0000256" key="2">
    <source>
        <dbReference type="ARBA" id="ARBA00022737"/>
    </source>
</evidence>
<evidence type="ECO:0000313" key="5">
    <source>
        <dbReference type="EMBL" id="CAL1390973.1"/>
    </source>
</evidence>
<proteinExistence type="predicted"/>
<dbReference type="AlphaFoldDB" id="A0AAV2EYZ3"/>
<evidence type="ECO:0000256" key="3">
    <source>
        <dbReference type="SAM" id="SignalP"/>
    </source>
</evidence>
<keyword evidence="6" id="KW-1185">Reference proteome</keyword>
<dbReference type="Gene3D" id="3.30.430.20">
    <property type="entry name" value="Gnk2 domain, C-X8-C-X2-C motif"/>
    <property type="match status" value="1"/>
</dbReference>
<keyword evidence="2" id="KW-0677">Repeat</keyword>
<reference evidence="5 6" key="1">
    <citation type="submission" date="2024-04" db="EMBL/GenBank/DDBJ databases">
        <authorList>
            <person name="Fracassetti M."/>
        </authorList>
    </citation>
    <scope>NUCLEOTIDE SEQUENCE [LARGE SCALE GENOMIC DNA]</scope>
</reference>
<dbReference type="Proteomes" id="UP001497516">
    <property type="component" value="Chromosome 5"/>
</dbReference>
<evidence type="ECO:0000313" key="6">
    <source>
        <dbReference type="Proteomes" id="UP001497516"/>
    </source>
</evidence>
<dbReference type="InterPro" id="IPR002902">
    <property type="entry name" value="GNK2"/>
</dbReference>
<evidence type="ECO:0000259" key="4">
    <source>
        <dbReference type="PROSITE" id="PS51473"/>
    </source>
</evidence>
<dbReference type="InterPro" id="IPR038408">
    <property type="entry name" value="GNK2_sf"/>
</dbReference>
<feature type="signal peptide" evidence="3">
    <location>
        <begin position="1"/>
        <end position="19"/>
    </location>
</feature>
<dbReference type="PROSITE" id="PS51473">
    <property type="entry name" value="GNK2"/>
    <property type="match status" value="1"/>
</dbReference>
<sequence length="131" mass="14242">MAAAVLLLLTSLGIRTTSAAVPVVLDYACNAAKFDADDKRGACVNPLLIDLLGDQNAMYTYNYYDTYDGCDYGRSVIYGYLYSEPDSGVCIGKAMDALLNRQYCGGRMGGQASGEGCFMRFEVYDFADEVL</sequence>
<feature type="domain" description="Gnk2-homologous" evidence="4">
    <location>
        <begin position="22"/>
        <end position="126"/>
    </location>
</feature>
<name>A0AAV2EYZ3_9ROSI</name>
<keyword evidence="1 3" id="KW-0732">Signal</keyword>
<accession>A0AAV2EYZ3</accession>
<dbReference type="EMBL" id="OZ034818">
    <property type="protein sequence ID" value="CAL1390973.1"/>
    <property type="molecule type" value="Genomic_DNA"/>
</dbReference>
<organism evidence="5 6">
    <name type="scientific">Linum trigynum</name>
    <dbReference type="NCBI Taxonomy" id="586398"/>
    <lineage>
        <taxon>Eukaryota</taxon>
        <taxon>Viridiplantae</taxon>
        <taxon>Streptophyta</taxon>
        <taxon>Embryophyta</taxon>
        <taxon>Tracheophyta</taxon>
        <taxon>Spermatophyta</taxon>
        <taxon>Magnoliopsida</taxon>
        <taxon>eudicotyledons</taxon>
        <taxon>Gunneridae</taxon>
        <taxon>Pentapetalae</taxon>
        <taxon>rosids</taxon>
        <taxon>fabids</taxon>
        <taxon>Malpighiales</taxon>
        <taxon>Linaceae</taxon>
        <taxon>Linum</taxon>
    </lineage>
</organism>
<protein>
    <recommendedName>
        <fullName evidence="4">Gnk2-homologous domain-containing protein</fullName>
    </recommendedName>
</protein>
<feature type="chain" id="PRO_5043931833" description="Gnk2-homologous domain-containing protein" evidence="3">
    <location>
        <begin position="20"/>
        <end position="131"/>
    </location>
</feature>
<evidence type="ECO:0000256" key="1">
    <source>
        <dbReference type="ARBA" id="ARBA00022729"/>
    </source>
</evidence>
<gene>
    <name evidence="5" type="ORF">LTRI10_LOCUS31724</name>
</gene>